<dbReference type="Proteomes" id="UP000823638">
    <property type="component" value="Unassembled WGS sequence"/>
</dbReference>
<name>A0A9D9HRP9_9SPIR</name>
<evidence type="ECO:0000256" key="1">
    <source>
        <dbReference type="SAM" id="Phobius"/>
    </source>
</evidence>
<comment type="caution">
    <text evidence="2">The sequence shown here is derived from an EMBL/GenBank/DDBJ whole genome shotgun (WGS) entry which is preliminary data.</text>
</comment>
<accession>A0A9D9HRP9</accession>
<dbReference type="NCBIfam" id="TIGR03546">
    <property type="entry name" value="TIGR03546 family protein"/>
    <property type="match status" value="1"/>
</dbReference>
<evidence type="ECO:0000313" key="3">
    <source>
        <dbReference type="Proteomes" id="UP000823638"/>
    </source>
</evidence>
<dbReference type="AlphaFoldDB" id="A0A9D9HRP9"/>
<keyword evidence="1" id="KW-1133">Transmembrane helix</keyword>
<reference evidence="2" key="2">
    <citation type="journal article" date="2021" name="PeerJ">
        <title>Extensive microbial diversity within the chicken gut microbiome revealed by metagenomics and culture.</title>
        <authorList>
            <person name="Gilroy R."/>
            <person name="Ravi A."/>
            <person name="Getino M."/>
            <person name="Pursley I."/>
            <person name="Horton D.L."/>
            <person name="Alikhan N.F."/>
            <person name="Baker D."/>
            <person name="Gharbi K."/>
            <person name="Hall N."/>
            <person name="Watson M."/>
            <person name="Adriaenssens E.M."/>
            <person name="Foster-Nyarko E."/>
            <person name="Jarju S."/>
            <person name="Secka A."/>
            <person name="Antonio M."/>
            <person name="Oren A."/>
            <person name="Chaudhuri R.R."/>
            <person name="La Ragione R."/>
            <person name="Hildebrand F."/>
            <person name="Pallen M.J."/>
        </authorList>
    </citation>
    <scope>NUCLEOTIDE SEQUENCE</scope>
    <source>
        <strain evidence="2">10532</strain>
    </source>
</reference>
<sequence length="173" mass="20042">MNFLVDFFKALNGNVKPSEIAHGFTLAFMLALIPSGNLLWILLFCITLFLRINKAAYFIFLCLFKLVVFAFDPFLDQVGYIILSYGPVQEVMDRLYNIPFFGFFGFANTIVTGAFATSIILYIPLYFLFLALVQLYRNKIAEVYRKSFLYKFFMKIPFFKKFSDLLKKAGSKI</sequence>
<protein>
    <submittedName>
        <fullName evidence="2">TIGR03546 family protein</fullName>
    </submittedName>
</protein>
<gene>
    <name evidence="2" type="ORF">IAA81_10505</name>
</gene>
<dbReference type="InterPro" id="IPR019935">
    <property type="entry name" value="CHP03546"/>
</dbReference>
<keyword evidence="1" id="KW-0472">Membrane</keyword>
<organism evidence="2 3">
    <name type="scientific">Candidatus Gallitreponema excrementavium</name>
    <dbReference type="NCBI Taxonomy" id="2840840"/>
    <lineage>
        <taxon>Bacteria</taxon>
        <taxon>Pseudomonadati</taxon>
        <taxon>Spirochaetota</taxon>
        <taxon>Spirochaetia</taxon>
        <taxon>Spirochaetales</taxon>
        <taxon>Candidatus Gallitreponema</taxon>
    </lineage>
</organism>
<feature type="transmembrane region" description="Helical" evidence="1">
    <location>
        <begin position="20"/>
        <end position="50"/>
    </location>
</feature>
<dbReference type="EMBL" id="JADIMM010000117">
    <property type="protein sequence ID" value="MBO8458634.1"/>
    <property type="molecule type" value="Genomic_DNA"/>
</dbReference>
<feature type="transmembrane region" description="Helical" evidence="1">
    <location>
        <begin position="103"/>
        <end position="136"/>
    </location>
</feature>
<proteinExistence type="predicted"/>
<keyword evidence="1" id="KW-0812">Transmembrane</keyword>
<evidence type="ECO:0000313" key="2">
    <source>
        <dbReference type="EMBL" id="MBO8458634.1"/>
    </source>
</evidence>
<feature type="transmembrane region" description="Helical" evidence="1">
    <location>
        <begin position="57"/>
        <end position="83"/>
    </location>
</feature>
<reference evidence="2" key="1">
    <citation type="submission" date="2020-10" db="EMBL/GenBank/DDBJ databases">
        <authorList>
            <person name="Gilroy R."/>
        </authorList>
    </citation>
    <scope>NUCLEOTIDE SEQUENCE</scope>
    <source>
        <strain evidence="2">10532</strain>
    </source>
</reference>